<accession>A0AAN7SC23</accession>
<sequence length="138" mass="16483">MKHLEVLCVLTFSITFVTTSPINQEKDPNKETGQDVPKRNSLIIAEPFYKPHDLEMVPEYHNEPVMNYYHVDGLAKRDVVGYPTGNPSDMEVAESSIVFRPLFAYRKQMEERRRIYLEERRDREARTQNRRGYYQYYE</sequence>
<dbReference type="AlphaFoldDB" id="A0AAN7SC23"/>
<keyword evidence="3" id="KW-1185">Reference proteome</keyword>
<protein>
    <submittedName>
        <fullName evidence="2">Uncharacterized protein</fullName>
    </submittedName>
</protein>
<reference evidence="3" key="1">
    <citation type="submission" date="2023-01" db="EMBL/GenBank/DDBJ databases">
        <title>Key to firefly adult light organ development and bioluminescence: homeobox transcription factors regulate luciferase expression and transportation to peroxisome.</title>
        <authorList>
            <person name="Fu X."/>
        </authorList>
    </citation>
    <scope>NUCLEOTIDE SEQUENCE [LARGE SCALE GENOMIC DNA]</scope>
</reference>
<evidence type="ECO:0000313" key="2">
    <source>
        <dbReference type="EMBL" id="KAK4883861.1"/>
    </source>
</evidence>
<feature type="signal peptide" evidence="1">
    <location>
        <begin position="1"/>
        <end position="19"/>
    </location>
</feature>
<organism evidence="2 3">
    <name type="scientific">Aquatica leii</name>
    <dbReference type="NCBI Taxonomy" id="1421715"/>
    <lineage>
        <taxon>Eukaryota</taxon>
        <taxon>Metazoa</taxon>
        <taxon>Ecdysozoa</taxon>
        <taxon>Arthropoda</taxon>
        <taxon>Hexapoda</taxon>
        <taxon>Insecta</taxon>
        <taxon>Pterygota</taxon>
        <taxon>Neoptera</taxon>
        <taxon>Endopterygota</taxon>
        <taxon>Coleoptera</taxon>
        <taxon>Polyphaga</taxon>
        <taxon>Elateriformia</taxon>
        <taxon>Elateroidea</taxon>
        <taxon>Lampyridae</taxon>
        <taxon>Luciolinae</taxon>
        <taxon>Aquatica</taxon>
    </lineage>
</organism>
<comment type="caution">
    <text evidence="2">The sequence shown here is derived from an EMBL/GenBank/DDBJ whole genome shotgun (WGS) entry which is preliminary data.</text>
</comment>
<feature type="chain" id="PRO_5042890438" evidence="1">
    <location>
        <begin position="20"/>
        <end position="138"/>
    </location>
</feature>
<evidence type="ECO:0000313" key="3">
    <source>
        <dbReference type="Proteomes" id="UP001353858"/>
    </source>
</evidence>
<keyword evidence="1" id="KW-0732">Signal</keyword>
<proteinExistence type="predicted"/>
<dbReference type="EMBL" id="JARPUR010000001">
    <property type="protein sequence ID" value="KAK4883861.1"/>
    <property type="molecule type" value="Genomic_DNA"/>
</dbReference>
<evidence type="ECO:0000256" key="1">
    <source>
        <dbReference type="SAM" id="SignalP"/>
    </source>
</evidence>
<name>A0AAN7SC23_9COLE</name>
<gene>
    <name evidence="2" type="ORF">RN001_000132</name>
</gene>
<dbReference type="Proteomes" id="UP001353858">
    <property type="component" value="Unassembled WGS sequence"/>
</dbReference>